<sequence length="322" mass="36658">MSLTAGNFDTLQARGVFVQQVAEVGGGLVSGGDGEEHRLLQIAQRWEAGRKGWQATSASFVAQQYKITYETLFILLLLLTMCSKPRPVTFKECPCTHTDPEKRLYNQVLIELIEQHFYSSYLPDSANEQIRAELQRQFPQSSDYKVSTVEFQHYETVRKELEAVQQNRLFNDSARFETIYLGTDLRRGLVPFTLPQLSQSADTTDAFARLNIRINSLFSQVVLSDTSIAIHQLNTLQSGIVPADFQLCTAKITMRPTNHKRPFDWERTTVRFSKIVFNATKTKALLRYDMSCGGNCGFGEILLVEKTNGNWHIKQSEELWIS</sequence>
<evidence type="ECO:0000313" key="1">
    <source>
        <dbReference type="EMBL" id="MBF9140378.1"/>
    </source>
</evidence>
<comment type="caution">
    <text evidence="1">The sequence shown here is derived from an EMBL/GenBank/DDBJ whole genome shotgun (WGS) entry which is preliminary data.</text>
</comment>
<accession>A0A931BCY6</accession>
<dbReference type="RefSeq" id="WP_196284731.1">
    <property type="nucleotide sequence ID" value="NZ_JADQDP010000001.1"/>
</dbReference>
<proteinExistence type="predicted"/>
<protein>
    <submittedName>
        <fullName evidence="1">Uncharacterized protein</fullName>
    </submittedName>
</protein>
<name>A0A931BCY6_9BACT</name>
<reference evidence="1 2" key="1">
    <citation type="submission" date="2020-11" db="EMBL/GenBank/DDBJ databases">
        <authorList>
            <person name="Kim M.K."/>
        </authorList>
    </citation>
    <scope>NUCLEOTIDE SEQUENCE [LARGE SCALE GENOMIC DNA]</scope>
    <source>
        <strain evidence="1 2">BT439</strain>
    </source>
</reference>
<dbReference type="AlphaFoldDB" id="A0A931BCY6"/>
<organism evidence="1 2">
    <name type="scientific">Hymenobacter properus</name>
    <dbReference type="NCBI Taxonomy" id="2791026"/>
    <lineage>
        <taxon>Bacteria</taxon>
        <taxon>Pseudomonadati</taxon>
        <taxon>Bacteroidota</taxon>
        <taxon>Cytophagia</taxon>
        <taxon>Cytophagales</taxon>
        <taxon>Hymenobacteraceae</taxon>
        <taxon>Hymenobacter</taxon>
    </lineage>
</organism>
<dbReference type="EMBL" id="JADQDP010000001">
    <property type="protein sequence ID" value="MBF9140378.1"/>
    <property type="molecule type" value="Genomic_DNA"/>
</dbReference>
<evidence type="ECO:0000313" key="2">
    <source>
        <dbReference type="Proteomes" id="UP000645610"/>
    </source>
</evidence>
<dbReference type="Proteomes" id="UP000645610">
    <property type="component" value="Unassembled WGS sequence"/>
</dbReference>
<keyword evidence="2" id="KW-1185">Reference proteome</keyword>
<gene>
    <name evidence="1" type="ORF">I2I01_01950</name>
</gene>